<name>A0A392VHL2_9FABA</name>
<dbReference type="AlphaFoldDB" id="A0A392VHL2"/>
<proteinExistence type="predicted"/>
<protein>
    <submittedName>
        <fullName evidence="1">Uncharacterized protein</fullName>
    </submittedName>
</protein>
<keyword evidence="2" id="KW-1185">Reference proteome</keyword>
<feature type="non-terminal residue" evidence="1">
    <location>
        <position position="1"/>
    </location>
</feature>
<accession>A0A392VHL2</accession>
<comment type="caution">
    <text evidence="1">The sequence shown here is derived from an EMBL/GenBank/DDBJ whole genome shotgun (WGS) entry which is preliminary data.</text>
</comment>
<dbReference type="EMBL" id="LXQA011153977">
    <property type="protein sequence ID" value="MCI86953.1"/>
    <property type="molecule type" value="Genomic_DNA"/>
</dbReference>
<dbReference type="Proteomes" id="UP000265520">
    <property type="component" value="Unassembled WGS sequence"/>
</dbReference>
<organism evidence="1 2">
    <name type="scientific">Trifolium medium</name>
    <dbReference type="NCBI Taxonomy" id="97028"/>
    <lineage>
        <taxon>Eukaryota</taxon>
        <taxon>Viridiplantae</taxon>
        <taxon>Streptophyta</taxon>
        <taxon>Embryophyta</taxon>
        <taxon>Tracheophyta</taxon>
        <taxon>Spermatophyta</taxon>
        <taxon>Magnoliopsida</taxon>
        <taxon>eudicotyledons</taxon>
        <taxon>Gunneridae</taxon>
        <taxon>Pentapetalae</taxon>
        <taxon>rosids</taxon>
        <taxon>fabids</taxon>
        <taxon>Fabales</taxon>
        <taxon>Fabaceae</taxon>
        <taxon>Papilionoideae</taxon>
        <taxon>50 kb inversion clade</taxon>
        <taxon>NPAAA clade</taxon>
        <taxon>Hologalegina</taxon>
        <taxon>IRL clade</taxon>
        <taxon>Trifolieae</taxon>
        <taxon>Trifolium</taxon>
    </lineage>
</organism>
<evidence type="ECO:0000313" key="2">
    <source>
        <dbReference type="Proteomes" id="UP000265520"/>
    </source>
</evidence>
<reference evidence="1 2" key="1">
    <citation type="journal article" date="2018" name="Front. Plant Sci.">
        <title>Red Clover (Trifolium pratense) and Zigzag Clover (T. medium) - A Picture of Genomic Similarities and Differences.</title>
        <authorList>
            <person name="Dluhosova J."/>
            <person name="Istvanek J."/>
            <person name="Nedelnik J."/>
            <person name="Repkova J."/>
        </authorList>
    </citation>
    <scope>NUCLEOTIDE SEQUENCE [LARGE SCALE GENOMIC DNA]</scope>
    <source>
        <strain evidence="2">cv. 10/8</strain>
        <tissue evidence="1">Leaf</tissue>
    </source>
</reference>
<evidence type="ECO:0000313" key="1">
    <source>
        <dbReference type="EMBL" id="MCI86953.1"/>
    </source>
</evidence>
<sequence length="26" mass="2645">LANLGLSSLPVATARNFQVSCSLVLA</sequence>